<organism evidence="1 2">
    <name type="scientific">Caenorhabditis auriculariae</name>
    <dbReference type="NCBI Taxonomy" id="2777116"/>
    <lineage>
        <taxon>Eukaryota</taxon>
        <taxon>Metazoa</taxon>
        <taxon>Ecdysozoa</taxon>
        <taxon>Nematoda</taxon>
        <taxon>Chromadorea</taxon>
        <taxon>Rhabditida</taxon>
        <taxon>Rhabditina</taxon>
        <taxon>Rhabditomorpha</taxon>
        <taxon>Rhabditoidea</taxon>
        <taxon>Rhabditidae</taxon>
        <taxon>Peloderinae</taxon>
        <taxon>Caenorhabditis</taxon>
    </lineage>
</organism>
<proteinExistence type="predicted"/>
<evidence type="ECO:0000313" key="1">
    <source>
        <dbReference type="EMBL" id="CAD6197189.1"/>
    </source>
</evidence>
<evidence type="ECO:0000313" key="2">
    <source>
        <dbReference type="Proteomes" id="UP000835052"/>
    </source>
</evidence>
<accession>A0A8S1HMT2</accession>
<reference evidence="1" key="1">
    <citation type="submission" date="2020-10" db="EMBL/GenBank/DDBJ databases">
        <authorList>
            <person name="Kikuchi T."/>
        </authorList>
    </citation>
    <scope>NUCLEOTIDE SEQUENCE</scope>
    <source>
        <strain evidence="1">NKZ352</strain>
    </source>
</reference>
<protein>
    <submittedName>
        <fullName evidence="1">Uncharacterized protein</fullName>
    </submittedName>
</protein>
<sequence>MSQVNWGMTVFGFEYLYDSSHRPGKRRETKSLGAEHTLFGKQPRGSPNNTVIETLFVAVFCSKCAASFPTSTNKKFVGICARDFPD</sequence>
<comment type="caution">
    <text evidence="1">The sequence shown here is derived from an EMBL/GenBank/DDBJ whole genome shotgun (WGS) entry which is preliminary data.</text>
</comment>
<name>A0A8S1HMT2_9PELO</name>
<gene>
    <name evidence="1" type="ORF">CAUJ_LOCUS13098</name>
</gene>
<dbReference type="AlphaFoldDB" id="A0A8S1HMT2"/>
<dbReference type="EMBL" id="CAJGYM010000087">
    <property type="protein sequence ID" value="CAD6197189.1"/>
    <property type="molecule type" value="Genomic_DNA"/>
</dbReference>
<keyword evidence="2" id="KW-1185">Reference proteome</keyword>
<dbReference type="Proteomes" id="UP000835052">
    <property type="component" value="Unassembled WGS sequence"/>
</dbReference>